<evidence type="ECO:0000313" key="1">
    <source>
        <dbReference type="EMBL" id="PHL21864.1"/>
    </source>
</evidence>
<dbReference type="EMBL" id="PCGC01000010">
    <property type="protein sequence ID" value="PHL21864.1"/>
    <property type="molecule type" value="Genomic_DNA"/>
</dbReference>
<dbReference type="Pfam" id="PF14202">
    <property type="entry name" value="TnpW"/>
    <property type="match status" value="1"/>
</dbReference>
<reference evidence="1 2" key="1">
    <citation type="submission" date="2017-10" db="EMBL/GenBank/DDBJ databases">
        <title>Draft genomes of the Enterococcus faecium isolated from human feces before and after Helicobacter pylori eradication therapy.</title>
        <authorList>
            <person name="Prianichniikov N.A."/>
            <person name="Glushchenko O.E."/>
            <person name="Malakhova M.V."/>
        </authorList>
    </citation>
    <scope>NUCLEOTIDE SEQUENCE [LARGE SCALE GENOMIC DNA]</scope>
    <source>
        <strain evidence="1 2">Hp_5-7</strain>
    </source>
</reference>
<protein>
    <submittedName>
        <fullName evidence="1">Uncharacterized protein</fullName>
    </submittedName>
</protein>
<dbReference type="InterPro" id="IPR026990">
    <property type="entry name" value="TnpW"/>
</dbReference>
<gene>
    <name evidence="1" type="ORF">CQR37_06155</name>
</gene>
<name>A0A2D0CFT3_ENTFC</name>
<comment type="caution">
    <text evidence="1">The sequence shown here is derived from an EMBL/GenBank/DDBJ whole genome shotgun (WGS) entry which is preliminary data.</text>
</comment>
<sequence>MTEQERYFDNITEEEFAEGISIRRLIDDITDRLAAMAKEERLEWFRQAQYPHPVSFTREIDGTIYTVNAHFKQGASESLQEKTERILLKNHGKD</sequence>
<organism evidence="1 2">
    <name type="scientific">Enterococcus faecium</name>
    <name type="common">Streptococcus faecium</name>
    <dbReference type="NCBI Taxonomy" id="1352"/>
    <lineage>
        <taxon>Bacteria</taxon>
        <taxon>Bacillati</taxon>
        <taxon>Bacillota</taxon>
        <taxon>Bacilli</taxon>
        <taxon>Lactobacillales</taxon>
        <taxon>Enterococcaceae</taxon>
        <taxon>Enterococcus</taxon>
    </lineage>
</organism>
<proteinExistence type="predicted"/>
<evidence type="ECO:0000313" key="2">
    <source>
        <dbReference type="Proteomes" id="UP000224303"/>
    </source>
</evidence>
<dbReference type="Proteomes" id="UP000224303">
    <property type="component" value="Unassembled WGS sequence"/>
</dbReference>
<dbReference type="AlphaFoldDB" id="A0A2D0CFT3"/>
<accession>A0A2D0CFT3</accession>
<dbReference type="RefSeq" id="WP_002327225.1">
    <property type="nucleotide sequence ID" value="NZ_CAMRQG010000107.1"/>
</dbReference>